<evidence type="ECO:0000256" key="1">
    <source>
        <dbReference type="ARBA" id="ARBA00007447"/>
    </source>
</evidence>
<keyword evidence="2" id="KW-0732">Signal</keyword>
<dbReference type="PROSITE" id="PS51767">
    <property type="entry name" value="PEPTIDASE_A1"/>
    <property type="match status" value="1"/>
</dbReference>
<dbReference type="RefSeq" id="XP_064853264.1">
    <property type="nucleotide sequence ID" value="XM_064997192.1"/>
</dbReference>
<dbReference type="PANTHER" id="PTHR47966">
    <property type="entry name" value="BETA-SITE APP-CLEAVING ENZYME, ISOFORM A-RELATED"/>
    <property type="match status" value="1"/>
</dbReference>
<comment type="similarity">
    <text evidence="1">Belongs to the peptidase A1 family.</text>
</comment>
<evidence type="ECO:0000313" key="5">
    <source>
        <dbReference type="Proteomes" id="UP001360560"/>
    </source>
</evidence>
<gene>
    <name evidence="4" type="ORF">DASC09_035930</name>
</gene>
<comment type="caution">
    <text evidence="4">The sequence shown here is derived from an EMBL/GenBank/DDBJ whole genome shotgun (WGS) entry which is preliminary data.</text>
</comment>
<dbReference type="InterPro" id="IPR033121">
    <property type="entry name" value="PEPTIDASE_A1"/>
</dbReference>
<dbReference type="SUPFAM" id="SSF50630">
    <property type="entry name" value="Acid proteases"/>
    <property type="match status" value="1"/>
</dbReference>
<dbReference type="Gene3D" id="2.40.70.10">
    <property type="entry name" value="Acid Proteases"/>
    <property type="match status" value="2"/>
</dbReference>
<feature type="chain" id="PRO_5043932779" description="Peptidase A1 domain-containing protein" evidence="2">
    <location>
        <begin position="24"/>
        <end position="509"/>
    </location>
</feature>
<evidence type="ECO:0000256" key="2">
    <source>
        <dbReference type="SAM" id="SignalP"/>
    </source>
</evidence>
<dbReference type="Pfam" id="PF00026">
    <property type="entry name" value="Asp"/>
    <property type="match status" value="1"/>
</dbReference>
<name>A0AAV5QQ29_9ASCO</name>
<organism evidence="4 5">
    <name type="scientific">Saccharomycopsis crataegensis</name>
    <dbReference type="NCBI Taxonomy" id="43959"/>
    <lineage>
        <taxon>Eukaryota</taxon>
        <taxon>Fungi</taxon>
        <taxon>Dikarya</taxon>
        <taxon>Ascomycota</taxon>
        <taxon>Saccharomycotina</taxon>
        <taxon>Saccharomycetes</taxon>
        <taxon>Saccharomycopsidaceae</taxon>
        <taxon>Saccharomycopsis</taxon>
    </lineage>
</organism>
<proteinExistence type="inferred from homology"/>
<dbReference type="AlphaFoldDB" id="A0AAV5QQ29"/>
<protein>
    <recommendedName>
        <fullName evidence="3">Peptidase A1 domain-containing protein</fullName>
    </recommendedName>
</protein>
<evidence type="ECO:0000313" key="4">
    <source>
        <dbReference type="EMBL" id="GMM36268.1"/>
    </source>
</evidence>
<dbReference type="InterPro" id="IPR001461">
    <property type="entry name" value="Aspartic_peptidase_A1"/>
</dbReference>
<feature type="domain" description="Peptidase A1" evidence="3">
    <location>
        <begin position="119"/>
        <end position="489"/>
    </location>
</feature>
<reference evidence="4 5" key="1">
    <citation type="journal article" date="2023" name="Elife">
        <title>Identification of key yeast species and microbe-microbe interactions impacting larval growth of Drosophila in the wild.</title>
        <authorList>
            <person name="Mure A."/>
            <person name="Sugiura Y."/>
            <person name="Maeda R."/>
            <person name="Honda K."/>
            <person name="Sakurai N."/>
            <person name="Takahashi Y."/>
            <person name="Watada M."/>
            <person name="Katoh T."/>
            <person name="Gotoh A."/>
            <person name="Gotoh Y."/>
            <person name="Taniguchi I."/>
            <person name="Nakamura K."/>
            <person name="Hayashi T."/>
            <person name="Katayama T."/>
            <person name="Uemura T."/>
            <person name="Hattori Y."/>
        </authorList>
    </citation>
    <scope>NUCLEOTIDE SEQUENCE [LARGE SCALE GENOMIC DNA]</scope>
    <source>
        <strain evidence="4 5">SC-9</strain>
    </source>
</reference>
<dbReference type="PANTHER" id="PTHR47966:SF65">
    <property type="entry name" value="ASPARTIC-TYPE ENDOPEPTIDASE"/>
    <property type="match status" value="1"/>
</dbReference>
<sequence length="509" mass="57353">MKDAKVHFLLCIIALLFTPRVLYEYVSNLHPSNISQQAAFLQKRQDDSNENATSGNGNTTYISDTLQLADTGVTLNVSTINPDNQNYLKTSGFKVLDFIQACYTPTNISVCGVNSPVVYLIDGHVGTPPQQFQSTIDINTYETFYSTCNTLTDCPVSKSQNLYACMYNSYDPNISFSFNYDNSSYVSNFVSSGSTTNIQGCWGWDNVTLGINGSQYENTVMDYFEFPTINANGGNIYFESILGLGLEPLISRNNFISDKQRAQYYNQYTTNYSNSLLDTLKTYGAINSKVYSMYVNEDGTGKLILGAVDKAKIGNGGKLTYFENLQYKYFDSSVVKMDTKSKFHLYRPFINIDYISTDGLNNYKAKQKQNIVYDAIIESTTRTIYGPKAYVASVAKNYGLTNYNNQYFMNCTTTGKPLEIVFSQGLNISIPWEDLKFKNLDPSTNKKQNRDCVFALNYKKNQDYFVLGQTFLNNVYFYSDIENNRYGIAPVNRVSDTVFEIQTVASSSA</sequence>
<dbReference type="Proteomes" id="UP001360560">
    <property type="component" value="Unassembled WGS sequence"/>
</dbReference>
<accession>A0AAV5QQ29</accession>
<dbReference type="GO" id="GO:0006508">
    <property type="term" value="P:proteolysis"/>
    <property type="evidence" value="ECO:0007669"/>
    <property type="project" value="InterPro"/>
</dbReference>
<dbReference type="GO" id="GO:0004190">
    <property type="term" value="F:aspartic-type endopeptidase activity"/>
    <property type="evidence" value="ECO:0007669"/>
    <property type="project" value="InterPro"/>
</dbReference>
<feature type="signal peptide" evidence="2">
    <location>
        <begin position="1"/>
        <end position="23"/>
    </location>
</feature>
<dbReference type="InterPro" id="IPR021109">
    <property type="entry name" value="Peptidase_aspartic_dom_sf"/>
</dbReference>
<dbReference type="EMBL" id="BTFZ01000011">
    <property type="protein sequence ID" value="GMM36268.1"/>
    <property type="molecule type" value="Genomic_DNA"/>
</dbReference>
<dbReference type="GeneID" id="90074243"/>
<evidence type="ECO:0000259" key="3">
    <source>
        <dbReference type="PROSITE" id="PS51767"/>
    </source>
</evidence>
<dbReference type="PRINTS" id="PR00792">
    <property type="entry name" value="PEPSIN"/>
</dbReference>
<keyword evidence="5" id="KW-1185">Reference proteome</keyword>